<sequence>MRTARRAASAWTGSARARAHASGVKPETAMPDPRALHLAPNGWVPNNPRLPALLYRQVEPSRGTDATAIAFERRFGRHRWPAGWRDGIFAYHHYHSTAHEVLGVAAGSARVMLGGPGGEVVEIEAGDALVLPAGTGHCREAASDDFLVVGAYPAGQRWDLCTSAATPAMLERIAAVPVPTSDPASGRGGALPRMWRGRGARDAAG</sequence>
<reference evidence="3 4" key="1">
    <citation type="submission" date="2020-07" db="EMBL/GenBank/DDBJ databases">
        <title>Luteimonas sp. SJ-92.</title>
        <authorList>
            <person name="Huang X.-X."/>
            <person name="Xu L."/>
            <person name="Sun J.-Q."/>
        </authorList>
    </citation>
    <scope>NUCLEOTIDE SEQUENCE [LARGE SCALE GENOMIC DNA]</scope>
    <source>
        <strain evidence="3 4">SJ-92</strain>
    </source>
</reference>
<dbReference type="InterPro" id="IPR047121">
    <property type="entry name" value="YjiB-like"/>
</dbReference>
<evidence type="ECO:0000256" key="1">
    <source>
        <dbReference type="SAM" id="MobiDB-lite"/>
    </source>
</evidence>
<feature type="domain" description="Cupin type-2" evidence="2">
    <location>
        <begin position="92"/>
        <end position="145"/>
    </location>
</feature>
<dbReference type="InterPro" id="IPR014710">
    <property type="entry name" value="RmlC-like_jellyroll"/>
</dbReference>
<feature type="region of interest" description="Disordered" evidence="1">
    <location>
        <begin position="1"/>
        <end position="30"/>
    </location>
</feature>
<accession>A0A853JGZ7</accession>
<dbReference type="InterPro" id="IPR014500">
    <property type="entry name" value="UCP019307_cupin"/>
</dbReference>
<dbReference type="SUPFAM" id="SSF51182">
    <property type="entry name" value="RmlC-like cupins"/>
    <property type="match status" value="1"/>
</dbReference>
<dbReference type="Proteomes" id="UP000578091">
    <property type="component" value="Unassembled WGS sequence"/>
</dbReference>
<evidence type="ECO:0000313" key="3">
    <source>
        <dbReference type="EMBL" id="NZA27992.1"/>
    </source>
</evidence>
<organism evidence="3 4">
    <name type="scientific">Luteimonas salinisoli</name>
    <dbReference type="NCBI Taxonomy" id="2752307"/>
    <lineage>
        <taxon>Bacteria</taxon>
        <taxon>Pseudomonadati</taxon>
        <taxon>Pseudomonadota</taxon>
        <taxon>Gammaproteobacteria</taxon>
        <taxon>Lysobacterales</taxon>
        <taxon>Lysobacteraceae</taxon>
        <taxon>Luteimonas</taxon>
    </lineage>
</organism>
<keyword evidence="4" id="KW-1185">Reference proteome</keyword>
<dbReference type="InterPro" id="IPR011051">
    <property type="entry name" value="RmlC_Cupin_sf"/>
</dbReference>
<dbReference type="InterPro" id="IPR013096">
    <property type="entry name" value="Cupin_2"/>
</dbReference>
<dbReference type="Gene3D" id="2.60.120.10">
    <property type="entry name" value="Jelly Rolls"/>
    <property type="match status" value="1"/>
</dbReference>
<dbReference type="EMBL" id="JACCKA010000087">
    <property type="protein sequence ID" value="NZA27992.1"/>
    <property type="molecule type" value="Genomic_DNA"/>
</dbReference>
<dbReference type="PIRSF" id="PIRSF019307">
    <property type="entry name" value="UCP019307"/>
    <property type="match status" value="1"/>
</dbReference>
<dbReference type="CDD" id="cd02219">
    <property type="entry name" value="cupin_YjlB-like"/>
    <property type="match status" value="1"/>
</dbReference>
<dbReference type="AlphaFoldDB" id="A0A853JGZ7"/>
<proteinExistence type="predicted"/>
<evidence type="ECO:0000313" key="4">
    <source>
        <dbReference type="Proteomes" id="UP000578091"/>
    </source>
</evidence>
<evidence type="ECO:0000259" key="2">
    <source>
        <dbReference type="Pfam" id="PF07883"/>
    </source>
</evidence>
<dbReference type="Pfam" id="PF07883">
    <property type="entry name" value="Cupin_2"/>
    <property type="match status" value="1"/>
</dbReference>
<dbReference type="PANTHER" id="PTHR36448:SF2">
    <property type="entry name" value="CUPIN TYPE-1 DOMAIN-CONTAINING PROTEIN"/>
    <property type="match status" value="1"/>
</dbReference>
<dbReference type="PANTHER" id="PTHR36448">
    <property type="entry name" value="BLR7373 PROTEIN"/>
    <property type="match status" value="1"/>
</dbReference>
<protein>
    <submittedName>
        <fullName evidence="3">Cupin domain-containing protein</fullName>
    </submittedName>
</protein>
<gene>
    <name evidence="3" type="ORF">H0E84_16565</name>
</gene>
<feature type="region of interest" description="Disordered" evidence="1">
    <location>
        <begin position="179"/>
        <end position="205"/>
    </location>
</feature>
<name>A0A853JGZ7_9GAMM</name>
<comment type="caution">
    <text evidence="3">The sequence shown here is derived from an EMBL/GenBank/DDBJ whole genome shotgun (WGS) entry which is preliminary data.</text>
</comment>